<dbReference type="PROSITE" id="PS51470">
    <property type="entry name" value="FG_GAP"/>
    <property type="match status" value="1"/>
</dbReference>
<proteinExistence type="predicted"/>
<dbReference type="GO" id="GO:0098609">
    <property type="term" value="P:cell-cell adhesion"/>
    <property type="evidence" value="ECO:0007669"/>
    <property type="project" value="TreeGrafter"/>
</dbReference>
<dbReference type="PANTHER" id="PTHR23220:SF73">
    <property type="entry name" value="INTEGRIN ALPHA-IIB"/>
    <property type="match status" value="1"/>
</dbReference>
<evidence type="ECO:0000313" key="3">
    <source>
        <dbReference type="Ensembl" id="ENSSRHP00000023310.1"/>
    </source>
</evidence>
<keyword evidence="2" id="KW-1133">Transmembrane helix</keyword>
<keyword evidence="4" id="KW-1185">Reference proteome</keyword>
<dbReference type="GO" id="GO:0008305">
    <property type="term" value="C:integrin complex"/>
    <property type="evidence" value="ECO:0007669"/>
    <property type="project" value="TreeGrafter"/>
</dbReference>
<dbReference type="AlphaFoldDB" id="A0A673HAV4"/>
<dbReference type="PANTHER" id="PTHR23220">
    <property type="entry name" value="INTEGRIN ALPHA"/>
    <property type="match status" value="1"/>
</dbReference>
<dbReference type="GO" id="GO:0009897">
    <property type="term" value="C:external side of plasma membrane"/>
    <property type="evidence" value="ECO:0007669"/>
    <property type="project" value="TreeGrafter"/>
</dbReference>
<name>A0A673HAV4_9TELE</name>
<protein>
    <submittedName>
        <fullName evidence="3">Integrin alpha-8-like</fullName>
    </submittedName>
</protein>
<dbReference type="InterPro" id="IPR028994">
    <property type="entry name" value="Integrin_alpha_N"/>
</dbReference>
<dbReference type="GO" id="GO:0007160">
    <property type="term" value="P:cell-matrix adhesion"/>
    <property type="evidence" value="ECO:0007669"/>
    <property type="project" value="TreeGrafter"/>
</dbReference>
<dbReference type="Proteomes" id="UP000472270">
    <property type="component" value="Unassembled WGS sequence"/>
</dbReference>
<organism evidence="3 4">
    <name type="scientific">Sinocyclocheilus rhinocerous</name>
    <dbReference type="NCBI Taxonomy" id="307959"/>
    <lineage>
        <taxon>Eukaryota</taxon>
        <taxon>Metazoa</taxon>
        <taxon>Chordata</taxon>
        <taxon>Craniata</taxon>
        <taxon>Vertebrata</taxon>
        <taxon>Euteleostomi</taxon>
        <taxon>Actinopterygii</taxon>
        <taxon>Neopterygii</taxon>
        <taxon>Teleostei</taxon>
        <taxon>Ostariophysi</taxon>
        <taxon>Cypriniformes</taxon>
        <taxon>Cyprinidae</taxon>
        <taxon>Cyprininae</taxon>
        <taxon>Sinocyclocheilus</taxon>
    </lineage>
</organism>
<dbReference type="InterPro" id="IPR013519">
    <property type="entry name" value="Int_alpha_beta-p"/>
</dbReference>
<feature type="transmembrane region" description="Helical" evidence="2">
    <location>
        <begin position="12"/>
        <end position="29"/>
    </location>
</feature>
<dbReference type="Ensembl" id="ENSSRHT00000024019.1">
    <property type="protein sequence ID" value="ENSSRHP00000023310.1"/>
    <property type="gene ID" value="ENSSRHG00000012294.1"/>
</dbReference>
<keyword evidence="2" id="KW-0472">Membrane</keyword>
<reference evidence="3" key="2">
    <citation type="submission" date="2025-09" db="UniProtKB">
        <authorList>
            <consortium name="Ensembl"/>
        </authorList>
    </citation>
    <scope>IDENTIFICATION</scope>
</reference>
<dbReference type="GO" id="GO:0033627">
    <property type="term" value="P:cell adhesion mediated by integrin"/>
    <property type="evidence" value="ECO:0007669"/>
    <property type="project" value="TreeGrafter"/>
</dbReference>
<sequence>VGKTFSRRLKVSLWFFIVFLSILIYSNHISGFNLDLNNYTVFSGPEDSYFGFSVDFYQSSSKSVVVGAPRANTSQPGVSRGGSVFMCPWTSSGESCDENITFVKMLLMAHKSNQWLGASVRTYKNYILVSYCSSQTALTNELLLI</sequence>
<dbReference type="SMART" id="SM00191">
    <property type="entry name" value="Int_alpha"/>
    <property type="match status" value="1"/>
</dbReference>
<dbReference type="SUPFAM" id="SSF69318">
    <property type="entry name" value="Integrin alpha N-terminal domain"/>
    <property type="match status" value="1"/>
</dbReference>
<gene>
    <name evidence="3" type="primary">itga2b</name>
</gene>
<dbReference type="Gene3D" id="2.130.10.130">
    <property type="entry name" value="Integrin alpha, N-terminal"/>
    <property type="match status" value="1"/>
</dbReference>
<dbReference type="GO" id="GO:0001525">
    <property type="term" value="P:angiogenesis"/>
    <property type="evidence" value="ECO:0007669"/>
    <property type="project" value="TreeGrafter"/>
</dbReference>
<evidence type="ECO:0000256" key="2">
    <source>
        <dbReference type="SAM" id="Phobius"/>
    </source>
</evidence>
<feature type="repeat" description="FG-GAP" evidence="1">
    <location>
        <begin position="36"/>
        <end position="96"/>
    </location>
</feature>
<accession>A0A673HAV4</accession>
<reference evidence="3" key="1">
    <citation type="submission" date="2025-08" db="UniProtKB">
        <authorList>
            <consortium name="Ensembl"/>
        </authorList>
    </citation>
    <scope>IDENTIFICATION</scope>
</reference>
<evidence type="ECO:0000313" key="4">
    <source>
        <dbReference type="Proteomes" id="UP000472270"/>
    </source>
</evidence>
<dbReference type="GO" id="GO:0007229">
    <property type="term" value="P:integrin-mediated signaling pathway"/>
    <property type="evidence" value="ECO:0007669"/>
    <property type="project" value="TreeGrafter"/>
</dbReference>
<evidence type="ECO:0000256" key="1">
    <source>
        <dbReference type="PROSITE-ProRule" id="PRU00803"/>
    </source>
</evidence>
<dbReference type="GO" id="GO:0005178">
    <property type="term" value="F:integrin binding"/>
    <property type="evidence" value="ECO:0007669"/>
    <property type="project" value="TreeGrafter"/>
</dbReference>
<keyword evidence="2" id="KW-0812">Transmembrane</keyword>